<organism evidence="6 7">
    <name type="scientific">Cloeon dipterum</name>
    <dbReference type="NCBI Taxonomy" id="197152"/>
    <lineage>
        <taxon>Eukaryota</taxon>
        <taxon>Metazoa</taxon>
        <taxon>Ecdysozoa</taxon>
        <taxon>Arthropoda</taxon>
        <taxon>Hexapoda</taxon>
        <taxon>Insecta</taxon>
        <taxon>Pterygota</taxon>
        <taxon>Palaeoptera</taxon>
        <taxon>Ephemeroptera</taxon>
        <taxon>Pisciforma</taxon>
        <taxon>Baetidae</taxon>
        <taxon>Cloeon</taxon>
    </lineage>
</organism>
<gene>
    <name evidence="6" type="ORF">CLODIP_2_CD03985</name>
</gene>
<dbReference type="InterPro" id="IPR035595">
    <property type="entry name" value="UDP_glycos_trans_CS"/>
</dbReference>
<evidence type="ECO:0000256" key="1">
    <source>
        <dbReference type="ARBA" id="ARBA00009995"/>
    </source>
</evidence>
<dbReference type="Pfam" id="PF00201">
    <property type="entry name" value="UDPGT"/>
    <property type="match status" value="1"/>
</dbReference>
<dbReference type="InterPro" id="IPR002213">
    <property type="entry name" value="UDP_glucos_trans"/>
</dbReference>
<dbReference type="EMBL" id="CADEPI010000203">
    <property type="protein sequence ID" value="CAB3380228.1"/>
    <property type="molecule type" value="Genomic_DNA"/>
</dbReference>
<dbReference type="EC" id="2.4.1.17" evidence="5"/>
<dbReference type="PANTHER" id="PTHR48043:SF159">
    <property type="entry name" value="EG:EG0003.4 PROTEIN-RELATED"/>
    <property type="match status" value="1"/>
</dbReference>
<evidence type="ECO:0000313" key="6">
    <source>
        <dbReference type="EMBL" id="CAB3380228.1"/>
    </source>
</evidence>
<dbReference type="CDD" id="cd03784">
    <property type="entry name" value="GT1_Gtf-like"/>
    <property type="match status" value="1"/>
</dbReference>
<evidence type="ECO:0000256" key="5">
    <source>
        <dbReference type="RuleBase" id="RU362059"/>
    </source>
</evidence>
<evidence type="ECO:0000256" key="4">
    <source>
        <dbReference type="RuleBase" id="RU003718"/>
    </source>
</evidence>
<keyword evidence="3 4" id="KW-0808">Transferase</keyword>
<comment type="catalytic activity">
    <reaction evidence="5">
        <text>glucuronate acceptor + UDP-alpha-D-glucuronate = acceptor beta-D-glucuronoside + UDP + H(+)</text>
        <dbReference type="Rhea" id="RHEA:21032"/>
        <dbReference type="ChEBI" id="CHEBI:15378"/>
        <dbReference type="ChEBI" id="CHEBI:58052"/>
        <dbReference type="ChEBI" id="CHEBI:58223"/>
        <dbReference type="ChEBI" id="CHEBI:132367"/>
        <dbReference type="ChEBI" id="CHEBI:132368"/>
        <dbReference type="EC" id="2.4.1.17"/>
    </reaction>
</comment>
<protein>
    <recommendedName>
        <fullName evidence="5">UDP-glucuronosyltransferase</fullName>
        <ecNumber evidence="5">2.4.1.17</ecNumber>
    </recommendedName>
</protein>
<name>A0A8S1DCN1_9INSE</name>
<keyword evidence="5" id="KW-0732">Signal</keyword>
<dbReference type="FunFam" id="3.40.50.2000:FF:000050">
    <property type="entry name" value="UDP-glucuronosyltransferase"/>
    <property type="match status" value="1"/>
</dbReference>
<reference evidence="6 7" key="1">
    <citation type="submission" date="2020-04" db="EMBL/GenBank/DDBJ databases">
        <authorList>
            <person name="Alioto T."/>
            <person name="Alioto T."/>
            <person name="Gomez Garrido J."/>
        </authorList>
    </citation>
    <scope>NUCLEOTIDE SEQUENCE [LARGE SCALE GENOMIC DNA]</scope>
</reference>
<dbReference type="OrthoDB" id="5835829at2759"/>
<dbReference type="GO" id="GO:0016020">
    <property type="term" value="C:membrane"/>
    <property type="evidence" value="ECO:0007669"/>
    <property type="project" value="UniProtKB-SubCell"/>
</dbReference>
<keyword evidence="7" id="KW-1185">Reference proteome</keyword>
<comment type="similarity">
    <text evidence="1 4">Belongs to the UDP-glycosyltransferase family.</text>
</comment>
<feature type="signal peptide" evidence="5">
    <location>
        <begin position="1"/>
        <end position="19"/>
    </location>
</feature>
<evidence type="ECO:0000313" key="7">
    <source>
        <dbReference type="Proteomes" id="UP000494165"/>
    </source>
</evidence>
<comment type="caution">
    <text evidence="6">The sequence shown here is derived from an EMBL/GenBank/DDBJ whole genome shotgun (WGS) entry which is preliminary data.</text>
</comment>
<dbReference type="SUPFAM" id="SSF53756">
    <property type="entry name" value="UDP-Glycosyltransferase/glycogen phosphorylase"/>
    <property type="match status" value="1"/>
</dbReference>
<proteinExistence type="inferred from homology"/>
<dbReference type="Proteomes" id="UP000494165">
    <property type="component" value="Unassembled WGS sequence"/>
</dbReference>
<comment type="subcellular location">
    <subcellularLocation>
        <location evidence="5">Membrane</location>
        <topology evidence="5">Single-pass membrane protein</topology>
    </subcellularLocation>
</comment>
<feature type="chain" id="PRO_5035963984" description="UDP-glucuronosyltransferase" evidence="5">
    <location>
        <begin position="20"/>
        <end position="427"/>
    </location>
</feature>
<dbReference type="GO" id="GO:0015020">
    <property type="term" value="F:glucuronosyltransferase activity"/>
    <property type="evidence" value="ECO:0007669"/>
    <property type="project" value="UniProtKB-EC"/>
</dbReference>
<sequence>MLVQFLCKSLCFIFTCAHGAKILAVLPVPSPCHAIFNHVLVEALADRGHDLIVFSGREAKNRPHLRYVHLNGSFSNDETVSFESVGTFGPFGNVQFVFGTVYNTCKVQLEAHGMKELLRLEESFDLIIYESVGFDCFLGVLHKFRGTATVGISAHGLSHWNFDALKLWTPPAAYPLEFLPVPSAMSFLQRLHNWLLTQIVRLNFWLVHTPRHQVLAEEHFGPLPPIRSLEKFNLFLSNSGPVGLDPGRFLPPAVKEVGCIQCSNGKQLRRKYLEFLEEMESFIFMSFGSNIKSSSLPNETIQSILQTFGELDIKVIWKFESESVPDKPANVMIDKWVPQQDILAHPKLCLFITHGGRLSVQEALFHGVPILAIPFYSDQHLNGQGVVDKGVGVKLSVADLGKRKFGQAIAHMLENKRCFEGRKSITN</sequence>
<accession>A0A8S1DCN1</accession>
<dbReference type="PANTHER" id="PTHR48043">
    <property type="entry name" value="EG:EG0003.4 PROTEIN-RELATED"/>
    <property type="match status" value="1"/>
</dbReference>
<keyword evidence="2 4" id="KW-0328">Glycosyltransferase</keyword>
<dbReference type="InterPro" id="IPR050271">
    <property type="entry name" value="UDP-glycosyltransferase"/>
</dbReference>
<dbReference type="Gene3D" id="3.40.50.2000">
    <property type="entry name" value="Glycogen Phosphorylase B"/>
    <property type="match status" value="1"/>
</dbReference>
<evidence type="ECO:0000256" key="3">
    <source>
        <dbReference type="ARBA" id="ARBA00022679"/>
    </source>
</evidence>
<evidence type="ECO:0000256" key="2">
    <source>
        <dbReference type="ARBA" id="ARBA00022676"/>
    </source>
</evidence>
<dbReference type="AlphaFoldDB" id="A0A8S1DCN1"/>
<dbReference type="PROSITE" id="PS00375">
    <property type="entry name" value="UDPGT"/>
    <property type="match status" value="1"/>
</dbReference>